<feature type="domain" description="DJ-1/PfpI" evidence="1">
    <location>
        <begin position="4"/>
        <end position="164"/>
    </location>
</feature>
<organism evidence="2 3">
    <name type="scientific">Pararcticibacter amylolyticus</name>
    <dbReference type="NCBI Taxonomy" id="2173175"/>
    <lineage>
        <taxon>Bacteria</taxon>
        <taxon>Pseudomonadati</taxon>
        <taxon>Bacteroidota</taxon>
        <taxon>Sphingobacteriia</taxon>
        <taxon>Sphingobacteriales</taxon>
        <taxon>Sphingobacteriaceae</taxon>
        <taxon>Pararcticibacter</taxon>
    </lineage>
</organism>
<dbReference type="CDD" id="cd03139">
    <property type="entry name" value="GATase1_PfpI_2"/>
    <property type="match status" value="1"/>
</dbReference>
<dbReference type="InterPro" id="IPR052158">
    <property type="entry name" value="INH-QAR"/>
</dbReference>
<gene>
    <name evidence="2" type="ORF">DDR33_02165</name>
</gene>
<accession>A0A2U2PN24</accession>
<keyword evidence="2" id="KW-0808">Transferase</keyword>
<name>A0A2U2PN24_9SPHI</name>
<proteinExistence type="predicted"/>
<dbReference type="AlphaFoldDB" id="A0A2U2PN24"/>
<dbReference type="Proteomes" id="UP000245647">
    <property type="component" value="Unassembled WGS sequence"/>
</dbReference>
<dbReference type="PANTHER" id="PTHR43130">
    <property type="entry name" value="ARAC-FAMILY TRANSCRIPTIONAL REGULATOR"/>
    <property type="match status" value="1"/>
</dbReference>
<dbReference type="Pfam" id="PF01965">
    <property type="entry name" value="DJ-1_PfpI"/>
    <property type="match status" value="1"/>
</dbReference>
<sequence>MTNVNLLIFDQFETLDLFGPVEVLGRIDTMNLCYYSLHGGLVQSRDKANIMTGKISDADARGILLVPGGMGTRPLVSDDEFISVLRSLAEQSLNVLTVCTGSALLAKTGLLNKIRATSNKKAFDWVRSVNRDVIWMEKARWVHDGKFYTSSGVSAGIDMALGYVADSFGKDQALEIAGHIEYVWNQDSSDDPFSAKGKS</sequence>
<dbReference type="InterPro" id="IPR029062">
    <property type="entry name" value="Class_I_gatase-like"/>
</dbReference>
<dbReference type="GO" id="GO:0016740">
    <property type="term" value="F:transferase activity"/>
    <property type="evidence" value="ECO:0007669"/>
    <property type="project" value="UniProtKB-KW"/>
</dbReference>
<dbReference type="SUPFAM" id="SSF52317">
    <property type="entry name" value="Class I glutamine amidotransferase-like"/>
    <property type="match status" value="1"/>
</dbReference>
<evidence type="ECO:0000259" key="1">
    <source>
        <dbReference type="Pfam" id="PF01965"/>
    </source>
</evidence>
<dbReference type="Gene3D" id="3.40.50.880">
    <property type="match status" value="1"/>
</dbReference>
<keyword evidence="3" id="KW-1185">Reference proteome</keyword>
<reference evidence="2 3" key="1">
    <citation type="submission" date="2018-04" db="EMBL/GenBank/DDBJ databases">
        <title>Pedobacter chongqingensis sp. nov., isolated from a rottenly hemp rope.</title>
        <authorList>
            <person name="Cai Y."/>
        </authorList>
    </citation>
    <scope>NUCLEOTIDE SEQUENCE [LARGE SCALE GENOMIC DNA]</scope>
    <source>
        <strain evidence="2 3">FJ4-8</strain>
    </source>
</reference>
<evidence type="ECO:0000313" key="3">
    <source>
        <dbReference type="Proteomes" id="UP000245647"/>
    </source>
</evidence>
<evidence type="ECO:0000313" key="2">
    <source>
        <dbReference type="EMBL" id="PWG82682.1"/>
    </source>
</evidence>
<protein>
    <submittedName>
        <fullName evidence="2">Dimethyladenosine transferase</fullName>
    </submittedName>
</protein>
<dbReference type="EMBL" id="QEAS01000001">
    <property type="protein sequence ID" value="PWG82682.1"/>
    <property type="molecule type" value="Genomic_DNA"/>
</dbReference>
<dbReference type="RefSeq" id="WP_109414099.1">
    <property type="nucleotide sequence ID" value="NZ_QEAS01000001.1"/>
</dbReference>
<dbReference type="InterPro" id="IPR002818">
    <property type="entry name" value="DJ-1/PfpI"/>
</dbReference>
<dbReference type="PANTHER" id="PTHR43130:SF15">
    <property type="entry name" value="THIJ_PFPI FAMILY PROTEIN (AFU_ORTHOLOGUE AFUA_5G14240)"/>
    <property type="match status" value="1"/>
</dbReference>
<comment type="caution">
    <text evidence="2">The sequence shown here is derived from an EMBL/GenBank/DDBJ whole genome shotgun (WGS) entry which is preliminary data.</text>
</comment>
<dbReference type="OrthoDB" id="9803764at2"/>